<evidence type="ECO:0000256" key="5">
    <source>
        <dbReference type="ARBA" id="ARBA00022777"/>
    </source>
</evidence>
<comment type="caution">
    <text evidence="12">The sequence shown here is derived from an EMBL/GenBank/DDBJ whole genome shotgun (WGS) entry which is preliminary data.</text>
</comment>
<dbReference type="InterPro" id="IPR017441">
    <property type="entry name" value="Protein_kinase_ATP_BS"/>
</dbReference>
<dbReference type="EMBL" id="JAKCXM010000507">
    <property type="protein sequence ID" value="KAJ0393311.1"/>
    <property type="molecule type" value="Genomic_DNA"/>
</dbReference>
<comment type="similarity">
    <text evidence="8">Belongs to the protein kinase superfamily. Ser/Thr protein kinase family. CDC5/Polo subfamily.</text>
</comment>
<dbReference type="InterPro" id="IPR033701">
    <property type="entry name" value="POLO_box_1"/>
</dbReference>
<dbReference type="CDD" id="cd13118">
    <property type="entry name" value="POLO_box_1"/>
    <property type="match status" value="1"/>
</dbReference>
<gene>
    <name evidence="12" type="ORF">P43SY_009979</name>
</gene>
<proteinExistence type="inferred from homology"/>
<dbReference type="InterPro" id="IPR011009">
    <property type="entry name" value="Kinase-like_dom_sf"/>
</dbReference>
<keyword evidence="5 8" id="KW-0418">Kinase</keyword>
<dbReference type="PROSITE" id="PS00107">
    <property type="entry name" value="PROTEIN_KINASE_ATP"/>
    <property type="match status" value="1"/>
</dbReference>
<dbReference type="GO" id="GO:0005524">
    <property type="term" value="F:ATP binding"/>
    <property type="evidence" value="ECO:0007669"/>
    <property type="project" value="UniProtKB-UniRule"/>
</dbReference>
<sequence length="818" mass="90014">MTTATATNTTRPTASAAAGSLPPLALGRTVASVARASSRASRRAASVASTASSADSKRRPTTAPVATAGADGAATSDKENCAQQQRAAAAAVTPVEKRATRPVERIYETVVDSRGVKTQRSYIKGRFLGKGGFASCYEVLCEQTQRRLACKLVSKESLAKPKAINKFKSEIKIHKSLQHPNVVAFDRYFEDDNNAYILLELCRNQSLSDLLRRRKRLSEAEVRFYVRQLVEGLIYLHKNLVIHRDLKLGNLFLTADMRLKIGDFGLAALLDNAFDRKRTLCGTPNYIAPEILTGRTTTGHSFEVDIWSTGVVMYTLLVGRPPFETDDVKHTYRRIRASDFAFPDDIDISANAKAIVHSILRVEPHLRPSLNAILAHPFFQERPTPVSLPKTALLITPPECKRVIASNKRSKEASPSDHKARSNPPPPPQKTTLATRQSMRKREVSSNTASEKSATTPSQRVSQRQPLAAKPTTSSSSRPPPVPHSVVTDKAKSIGPLDGTSSRASTATSETPSPPTTTVGGTVDSEAMNAEAPPSDPFAIVQETLARFFYLEEHGSQDDKLSEFSSASVLVAAAKRVKEIRLEHEAASAQPLMPATLWVSQWVDYTSKYGMGYVLSDGSAGVYFNDSTKIVSSSDAMTLEYVARSLEGNSSSEPFVRFPSDMYDGSLKKKVTLLNHFKSYLIDEREKRPDIAAFEAQVSSQSPCDAVTKNTISSDRMVYVRKWLKTKHAVLFCLSNDSFQFNFYDSSRLVMSSDARVVTYMDKDGKLGVYSTSVAILTREPSDLTKRLRYARDMFEQIIRVNATLQQGQDDDENARAS</sequence>
<organism evidence="12 13">
    <name type="scientific">Pythium insidiosum</name>
    <name type="common">Pythiosis disease agent</name>
    <dbReference type="NCBI Taxonomy" id="114742"/>
    <lineage>
        <taxon>Eukaryota</taxon>
        <taxon>Sar</taxon>
        <taxon>Stramenopiles</taxon>
        <taxon>Oomycota</taxon>
        <taxon>Peronosporomycetes</taxon>
        <taxon>Pythiales</taxon>
        <taxon>Pythiaceae</taxon>
        <taxon>Pythium</taxon>
    </lineage>
</organism>
<evidence type="ECO:0000256" key="6">
    <source>
        <dbReference type="ARBA" id="ARBA00022840"/>
    </source>
</evidence>
<evidence type="ECO:0000256" key="7">
    <source>
        <dbReference type="PROSITE-ProRule" id="PRU10141"/>
    </source>
</evidence>
<dbReference type="AlphaFoldDB" id="A0AAD5Q2V8"/>
<keyword evidence="6 7" id="KW-0067">ATP-binding</keyword>
<dbReference type="Pfam" id="PF00069">
    <property type="entry name" value="Pkinase"/>
    <property type="match status" value="1"/>
</dbReference>
<keyword evidence="2 8" id="KW-0808">Transferase</keyword>
<name>A0AAD5Q2V8_PYTIN</name>
<keyword evidence="13" id="KW-1185">Reference proteome</keyword>
<dbReference type="InterPro" id="IPR000719">
    <property type="entry name" value="Prot_kinase_dom"/>
</dbReference>
<evidence type="ECO:0000256" key="9">
    <source>
        <dbReference type="SAM" id="MobiDB-lite"/>
    </source>
</evidence>
<dbReference type="SUPFAM" id="SSF56112">
    <property type="entry name" value="Protein kinase-like (PK-like)"/>
    <property type="match status" value="1"/>
</dbReference>
<keyword evidence="1 8" id="KW-0723">Serine/threonine-protein kinase</keyword>
<dbReference type="PROSITE" id="PS50078">
    <property type="entry name" value="POLO_BOX"/>
    <property type="match status" value="2"/>
</dbReference>
<evidence type="ECO:0000313" key="12">
    <source>
        <dbReference type="EMBL" id="KAJ0393311.1"/>
    </source>
</evidence>
<feature type="compositionally biased region" description="Low complexity" evidence="9">
    <location>
        <begin position="498"/>
        <end position="525"/>
    </location>
</feature>
<dbReference type="CDD" id="cd13117">
    <property type="entry name" value="POLO_box_2"/>
    <property type="match status" value="1"/>
</dbReference>
<evidence type="ECO:0000259" key="11">
    <source>
        <dbReference type="PROSITE" id="PS50078"/>
    </source>
</evidence>
<evidence type="ECO:0000259" key="10">
    <source>
        <dbReference type="PROSITE" id="PS50011"/>
    </source>
</evidence>
<dbReference type="PROSITE" id="PS00108">
    <property type="entry name" value="PROTEIN_KINASE_ST"/>
    <property type="match status" value="1"/>
</dbReference>
<feature type="compositionally biased region" description="Low complexity" evidence="9">
    <location>
        <begin position="1"/>
        <end position="54"/>
    </location>
</feature>
<feature type="domain" description="Protein kinase" evidence="10">
    <location>
        <begin position="122"/>
        <end position="379"/>
    </location>
</feature>
<evidence type="ECO:0000256" key="1">
    <source>
        <dbReference type="ARBA" id="ARBA00022527"/>
    </source>
</evidence>
<protein>
    <recommendedName>
        <fullName evidence="8">Serine/threonine-protein kinase PLK</fullName>
        <ecNumber evidence="8">2.7.11.21</ecNumber>
    </recommendedName>
    <alternativeName>
        <fullName evidence="8">Polo-like kinase</fullName>
    </alternativeName>
</protein>
<keyword evidence="3" id="KW-0677">Repeat</keyword>
<dbReference type="Pfam" id="PF00659">
    <property type="entry name" value="POLO_box"/>
    <property type="match status" value="2"/>
</dbReference>
<dbReference type="Gene3D" id="1.10.510.10">
    <property type="entry name" value="Transferase(Phosphotransferase) domain 1"/>
    <property type="match status" value="1"/>
</dbReference>
<dbReference type="InterPro" id="IPR000959">
    <property type="entry name" value="POLO_box_dom"/>
</dbReference>
<feature type="region of interest" description="Disordered" evidence="9">
    <location>
        <begin position="407"/>
        <end position="534"/>
    </location>
</feature>
<dbReference type="Gene3D" id="3.30.200.20">
    <property type="entry name" value="Phosphorylase Kinase, domain 1"/>
    <property type="match status" value="1"/>
</dbReference>
<dbReference type="FunFam" id="3.30.200.20:FF:000091">
    <property type="entry name" value="Serine/threonine-protein kinase PLK"/>
    <property type="match status" value="1"/>
</dbReference>
<dbReference type="InterPro" id="IPR036947">
    <property type="entry name" value="POLO_box_dom_sf"/>
</dbReference>
<dbReference type="Gene3D" id="3.30.1120.30">
    <property type="entry name" value="POLO box domain"/>
    <property type="match status" value="2"/>
</dbReference>
<dbReference type="PROSITE" id="PS50011">
    <property type="entry name" value="PROTEIN_KINASE_DOM"/>
    <property type="match status" value="1"/>
</dbReference>
<feature type="compositionally biased region" description="Low complexity" evidence="9">
    <location>
        <begin position="61"/>
        <end position="75"/>
    </location>
</feature>
<dbReference type="GO" id="GO:0005634">
    <property type="term" value="C:nucleus"/>
    <property type="evidence" value="ECO:0007669"/>
    <property type="project" value="TreeGrafter"/>
</dbReference>
<dbReference type="InterPro" id="IPR033695">
    <property type="entry name" value="POLO_box_2"/>
</dbReference>
<reference evidence="12" key="1">
    <citation type="submission" date="2021-12" db="EMBL/GenBank/DDBJ databases">
        <title>Prjna785345.</title>
        <authorList>
            <person name="Rujirawat T."/>
            <person name="Krajaejun T."/>
        </authorList>
    </citation>
    <scope>NUCLEOTIDE SEQUENCE</scope>
    <source>
        <strain evidence="12">Pi057C3</strain>
    </source>
</reference>
<evidence type="ECO:0000313" key="13">
    <source>
        <dbReference type="Proteomes" id="UP001209570"/>
    </source>
</evidence>
<dbReference type="GO" id="GO:0004674">
    <property type="term" value="F:protein serine/threonine kinase activity"/>
    <property type="evidence" value="ECO:0007669"/>
    <property type="project" value="UniProtKB-KW"/>
</dbReference>
<comment type="catalytic activity">
    <reaction evidence="8">
        <text>L-threonyl-[protein] + ATP = O-phospho-L-threonyl-[protein] + ADP + H(+)</text>
        <dbReference type="Rhea" id="RHEA:46608"/>
        <dbReference type="Rhea" id="RHEA-COMP:11060"/>
        <dbReference type="Rhea" id="RHEA-COMP:11605"/>
        <dbReference type="ChEBI" id="CHEBI:15378"/>
        <dbReference type="ChEBI" id="CHEBI:30013"/>
        <dbReference type="ChEBI" id="CHEBI:30616"/>
        <dbReference type="ChEBI" id="CHEBI:61977"/>
        <dbReference type="ChEBI" id="CHEBI:456216"/>
        <dbReference type="EC" id="2.7.11.21"/>
    </reaction>
</comment>
<feature type="compositionally biased region" description="Basic and acidic residues" evidence="9">
    <location>
        <begin position="409"/>
        <end position="420"/>
    </location>
</feature>
<dbReference type="SUPFAM" id="SSF82615">
    <property type="entry name" value="Polo-box domain"/>
    <property type="match status" value="2"/>
</dbReference>
<feature type="binding site" evidence="7">
    <location>
        <position position="151"/>
    </location>
    <ligand>
        <name>ATP</name>
        <dbReference type="ChEBI" id="CHEBI:30616"/>
    </ligand>
</feature>
<feature type="domain" description="POLO box" evidence="11">
    <location>
        <begin position="598"/>
        <end position="683"/>
    </location>
</feature>
<evidence type="ECO:0000256" key="2">
    <source>
        <dbReference type="ARBA" id="ARBA00022679"/>
    </source>
</evidence>
<evidence type="ECO:0000256" key="4">
    <source>
        <dbReference type="ARBA" id="ARBA00022741"/>
    </source>
</evidence>
<dbReference type="SMART" id="SM00220">
    <property type="entry name" value="S_TKc"/>
    <property type="match status" value="1"/>
</dbReference>
<feature type="compositionally biased region" description="Polar residues" evidence="9">
    <location>
        <begin position="445"/>
        <end position="465"/>
    </location>
</feature>
<dbReference type="Proteomes" id="UP001209570">
    <property type="component" value="Unassembled WGS sequence"/>
</dbReference>
<accession>A0AAD5Q2V8</accession>
<dbReference type="InterPro" id="IPR008271">
    <property type="entry name" value="Ser/Thr_kinase_AS"/>
</dbReference>
<dbReference type="PANTHER" id="PTHR24345">
    <property type="entry name" value="SERINE/THREONINE-PROTEIN KINASE PLK"/>
    <property type="match status" value="1"/>
</dbReference>
<dbReference type="FunFam" id="1.10.510.10:FF:000571">
    <property type="entry name" value="Maternal embryonic leucine zipper kinase"/>
    <property type="match status" value="1"/>
</dbReference>
<evidence type="ECO:0000256" key="3">
    <source>
        <dbReference type="ARBA" id="ARBA00022737"/>
    </source>
</evidence>
<dbReference type="EC" id="2.7.11.21" evidence="8"/>
<feature type="region of interest" description="Disordered" evidence="9">
    <location>
        <begin position="1"/>
        <end position="78"/>
    </location>
</feature>
<keyword evidence="4 7" id="KW-0547">Nucleotide-binding</keyword>
<evidence type="ECO:0000256" key="8">
    <source>
        <dbReference type="RuleBase" id="RU361162"/>
    </source>
</evidence>
<feature type="domain" description="POLO box" evidence="11">
    <location>
        <begin position="719"/>
        <end position="800"/>
    </location>
</feature>
<dbReference type="CDD" id="cd14099">
    <property type="entry name" value="STKc_PLK"/>
    <property type="match status" value="1"/>
</dbReference>
<dbReference type="PANTHER" id="PTHR24345:SF0">
    <property type="entry name" value="CELL CYCLE SERINE_THREONINE-PROTEIN KINASE CDC5_MSD2"/>
    <property type="match status" value="1"/>
</dbReference>